<protein>
    <recommendedName>
        <fullName evidence="2">Rhs-family protein</fullName>
    </recommendedName>
</protein>
<accession>A0A3B1BGP3</accession>
<dbReference type="AlphaFoldDB" id="A0A3B1BGP3"/>
<gene>
    <name evidence="1" type="ORF">MNBD_GAMMA19-2144</name>
</gene>
<dbReference type="EMBL" id="UOFV01000449">
    <property type="protein sequence ID" value="VAX04117.1"/>
    <property type="molecule type" value="Genomic_DNA"/>
</dbReference>
<name>A0A3B1BGP3_9ZZZZ</name>
<reference evidence="1" key="1">
    <citation type="submission" date="2018-06" db="EMBL/GenBank/DDBJ databases">
        <authorList>
            <person name="Zhirakovskaya E."/>
        </authorList>
    </citation>
    <scope>NUCLEOTIDE SEQUENCE</scope>
</reference>
<organism evidence="1">
    <name type="scientific">hydrothermal vent metagenome</name>
    <dbReference type="NCBI Taxonomy" id="652676"/>
    <lineage>
        <taxon>unclassified sequences</taxon>
        <taxon>metagenomes</taxon>
        <taxon>ecological metagenomes</taxon>
    </lineage>
</organism>
<sequence>MLINVLFYEYGTNRVRGQLFLIFHTYSYDCLGRRTLPEGMSESFVYDANGNTTYRYGSQNRLTQVQTKNSNGTVISSLATP</sequence>
<proteinExistence type="predicted"/>
<evidence type="ECO:0008006" key="2">
    <source>
        <dbReference type="Google" id="ProtNLM"/>
    </source>
</evidence>
<evidence type="ECO:0000313" key="1">
    <source>
        <dbReference type="EMBL" id="VAX04117.1"/>
    </source>
</evidence>